<comment type="catalytic activity">
    <reaction evidence="11">
        <text>5-O-(1-carboxyvinyl)-3-phosphoshikimate = chorismate + phosphate</text>
        <dbReference type="Rhea" id="RHEA:21020"/>
        <dbReference type="ChEBI" id="CHEBI:29748"/>
        <dbReference type="ChEBI" id="CHEBI:43474"/>
        <dbReference type="ChEBI" id="CHEBI:57701"/>
        <dbReference type="EC" id="4.2.3.5"/>
    </reaction>
</comment>
<keyword evidence="6 11" id="KW-0288">FMN</keyword>
<protein>
    <recommendedName>
        <fullName evidence="3 11">Chorismate synthase</fullName>
        <shortName evidence="11">CS</shortName>
        <ecNumber evidence="3 11">4.2.3.5</ecNumber>
    </recommendedName>
    <alternativeName>
        <fullName evidence="11">5-enolpyruvylshikimate-3-phosphate phospholyase</fullName>
    </alternativeName>
</protein>
<dbReference type="GO" id="GO:0010181">
    <property type="term" value="F:FMN binding"/>
    <property type="evidence" value="ECO:0007669"/>
    <property type="project" value="TreeGrafter"/>
</dbReference>
<evidence type="ECO:0000256" key="3">
    <source>
        <dbReference type="ARBA" id="ARBA00013036"/>
    </source>
</evidence>
<dbReference type="EMBL" id="DXDU01000008">
    <property type="protein sequence ID" value="HIY25640.1"/>
    <property type="molecule type" value="Genomic_DNA"/>
</dbReference>
<comment type="similarity">
    <text evidence="2 11">Belongs to the chorismate synthase family.</text>
</comment>
<reference evidence="12" key="1">
    <citation type="journal article" date="2021" name="PeerJ">
        <title>Extensive microbial diversity within the chicken gut microbiome revealed by metagenomics and culture.</title>
        <authorList>
            <person name="Gilroy R."/>
            <person name="Ravi A."/>
            <person name="Getino M."/>
            <person name="Pursley I."/>
            <person name="Horton D.L."/>
            <person name="Alikhan N.F."/>
            <person name="Baker D."/>
            <person name="Gharbi K."/>
            <person name="Hall N."/>
            <person name="Watson M."/>
            <person name="Adriaenssens E.M."/>
            <person name="Foster-Nyarko E."/>
            <person name="Jarju S."/>
            <person name="Secka A."/>
            <person name="Antonio M."/>
            <person name="Oren A."/>
            <person name="Chaudhuri R.R."/>
            <person name="La Ragione R."/>
            <person name="Hildebrand F."/>
            <person name="Pallen M.J."/>
        </authorList>
    </citation>
    <scope>NUCLEOTIDE SEQUENCE</scope>
    <source>
        <strain evidence="12">1282</strain>
    </source>
</reference>
<evidence type="ECO:0000313" key="12">
    <source>
        <dbReference type="EMBL" id="HIY25640.1"/>
    </source>
</evidence>
<gene>
    <name evidence="11 12" type="primary">aroC</name>
    <name evidence="12" type="ORF">H9838_00515</name>
</gene>
<dbReference type="PROSITE" id="PS00789">
    <property type="entry name" value="CHORISMATE_SYNTHASE_3"/>
    <property type="match status" value="1"/>
</dbReference>
<keyword evidence="8 11" id="KW-0521">NADP</keyword>
<dbReference type="PANTHER" id="PTHR21085">
    <property type="entry name" value="CHORISMATE SYNTHASE"/>
    <property type="match status" value="1"/>
</dbReference>
<comment type="function">
    <text evidence="11">Catalyzes the anti-1,4-elimination of the C-3 phosphate and the C-6 proR hydrogen from 5-enolpyruvylshikimate-3-phosphate (EPSP) to yield chorismate, which is the branch point compound that serves as the starting substrate for the three terminal pathways of aromatic amino acid biosynthesis. This reaction introduces a second double bond into the aromatic ring system.</text>
</comment>
<sequence>MSSSFGRDIKLSIFGGSHTKAIGVNIDGLPAGEAIDWDQVLTQMARRAPGQDKTATTRKEPDLPQVLCGLLDGVTTGAPLCAMIENTSQRSKDYENLYALPRPGHADYTAWVKYGGHNDLRGGGHFSGRLTAPLVFAGAVARQILARRGIVVGAHVASIAGVEDTPFDLAAVSPALLESLSQQYFPVIDPAVKEKMYAQVEAARLEADSVGGVVECAVTGLPAGAGSPMFDGAENLIAQAVFGIPAVKGLEFGAGFAAAGMRGSQHNDPMFRDEDGRVKTRTNHAGGILGGITNGMPLVFRAAFKPTASIGKEQDTVDLLHGGEGKLVVRGRHDPCIVPRAVPVVEAAACVAVLELLAESGLLKREGA</sequence>
<comment type="caution">
    <text evidence="11">Lacks conserved residue(s) required for the propagation of feature annotation.</text>
</comment>
<keyword evidence="4 11" id="KW-0028">Amino-acid biosynthesis</keyword>
<evidence type="ECO:0000256" key="8">
    <source>
        <dbReference type="ARBA" id="ARBA00022857"/>
    </source>
</evidence>
<dbReference type="GO" id="GO:0004107">
    <property type="term" value="F:chorismate synthase activity"/>
    <property type="evidence" value="ECO:0007669"/>
    <property type="project" value="UniProtKB-UniRule"/>
</dbReference>
<evidence type="ECO:0000256" key="11">
    <source>
        <dbReference type="HAMAP-Rule" id="MF_00300"/>
    </source>
</evidence>
<keyword evidence="9 11" id="KW-0057">Aromatic amino acid biosynthesis</keyword>
<dbReference type="AlphaFoldDB" id="A0A9D1YBG7"/>
<comment type="subunit">
    <text evidence="11">Homotetramer.</text>
</comment>
<dbReference type="NCBIfam" id="TIGR00033">
    <property type="entry name" value="aroC"/>
    <property type="match status" value="1"/>
</dbReference>
<name>A0A9D1YBG7_9FIRM</name>
<dbReference type="CDD" id="cd07304">
    <property type="entry name" value="Chorismate_synthase"/>
    <property type="match status" value="1"/>
</dbReference>
<feature type="binding site" evidence="11">
    <location>
        <position position="47"/>
    </location>
    <ligand>
        <name>NADP(+)</name>
        <dbReference type="ChEBI" id="CHEBI:58349"/>
    </ligand>
</feature>
<evidence type="ECO:0000256" key="7">
    <source>
        <dbReference type="ARBA" id="ARBA00022827"/>
    </source>
</evidence>
<dbReference type="PANTHER" id="PTHR21085:SF0">
    <property type="entry name" value="CHORISMATE SYNTHASE"/>
    <property type="match status" value="1"/>
</dbReference>
<feature type="binding site" evidence="11">
    <location>
        <position position="290"/>
    </location>
    <ligand>
        <name>FMN</name>
        <dbReference type="ChEBI" id="CHEBI:58210"/>
    </ligand>
</feature>
<dbReference type="InterPro" id="IPR035904">
    <property type="entry name" value="Chorismate_synth_AroC_sf"/>
</dbReference>
<dbReference type="GO" id="GO:0009073">
    <property type="term" value="P:aromatic amino acid family biosynthetic process"/>
    <property type="evidence" value="ECO:0007669"/>
    <property type="project" value="UniProtKB-KW"/>
</dbReference>
<dbReference type="SUPFAM" id="SSF103263">
    <property type="entry name" value="Chorismate synthase, AroC"/>
    <property type="match status" value="1"/>
</dbReference>
<dbReference type="Pfam" id="PF01264">
    <property type="entry name" value="Chorismate_synt"/>
    <property type="match status" value="1"/>
</dbReference>
<feature type="binding site" evidence="11">
    <location>
        <position position="53"/>
    </location>
    <ligand>
        <name>NADP(+)</name>
        <dbReference type="ChEBI" id="CHEBI:58349"/>
    </ligand>
</feature>
<dbReference type="Gene3D" id="3.60.150.10">
    <property type="entry name" value="Chorismate synthase AroC"/>
    <property type="match status" value="1"/>
</dbReference>
<dbReference type="GO" id="GO:0009423">
    <property type="term" value="P:chorismate biosynthetic process"/>
    <property type="evidence" value="ECO:0007669"/>
    <property type="project" value="UniProtKB-UniRule"/>
</dbReference>
<evidence type="ECO:0000256" key="6">
    <source>
        <dbReference type="ARBA" id="ARBA00022643"/>
    </source>
</evidence>
<dbReference type="Proteomes" id="UP000823915">
    <property type="component" value="Unassembled WGS sequence"/>
</dbReference>
<keyword evidence="10 11" id="KW-0456">Lyase</keyword>
<dbReference type="HAMAP" id="MF_00300">
    <property type="entry name" value="Chorismate_synth"/>
    <property type="match status" value="1"/>
</dbReference>
<dbReference type="EC" id="4.2.3.5" evidence="3 11"/>
<dbReference type="InterPro" id="IPR000453">
    <property type="entry name" value="Chorismate_synth"/>
</dbReference>
<evidence type="ECO:0000256" key="1">
    <source>
        <dbReference type="ARBA" id="ARBA00005044"/>
    </source>
</evidence>
<evidence type="ECO:0000313" key="13">
    <source>
        <dbReference type="Proteomes" id="UP000823915"/>
    </source>
</evidence>
<dbReference type="InterPro" id="IPR020541">
    <property type="entry name" value="Chorismate_synthase_CS"/>
</dbReference>
<feature type="binding site" evidence="11">
    <location>
        <position position="332"/>
    </location>
    <ligand>
        <name>FMN</name>
        <dbReference type="ChEBI" id="CHEBI:58210"/>
    </ligand>
</feature>
<accession>A0A9D1YBG7</accession>
<keyword evidence="7 11" id="KW-0274">FAD</keyword>
<comment type="cofactor">
    <cofactor evidence="11">
        <name>FMNH2</name>
        <dbReference type="ChEBI" id="CHEBI:57618"/>
    </cofactor>
    <text evidence="11">Reduced FMN (FMNH(2)).</text>
</comment>
<evidence type="ECO:0000256" key="9">
    <source>
        <dbReference type="ARBA" id="ARBA00023141"/>
    </source>
</evidence>
<dbReference type="PROSITE" id="PS00788">
    <property type="entry name" value="CHORISMATE_SYNTHASE_2"/>
    <property type="match status" value="1"/>
</dbReference>
<reference evidence="12" key="2">
    <citation type="submission" date="2021-04" db="EMBL/GenBank/DDBJ databases">
        <authorList>
            <person name="Gilroy R."/>
        </authorList>
    </citation>
    <scope>NUCLEOTIDE SEQUENCE</scope>
    <source>
        <strain evidence="12">1282</strain>
    </source>
</reference>
<comment type="pathway">
    <text evidence="1 11">Metabolic intermediate biosynthesis; chorismate biosynthesis; chorismate from D-erythrose 4-phosphate and phosphoenolpyruvate: step 7/7.</text>
</comment>
<comment type="caution">
    <text evidence="12">The sequence shown here is derived from an EMBL/GenBank/DDBJ whole genome shotgun (WGS) entry which is preliminary data.</text>
</comment>
<evidence type="ECO:0000256" key="10">
    <source>
        <dbReference type="ARBA" id="ARBA00023239"/>
    </source>
</evidence>
<dbReference type="GO" id="GO:0008652">
    <property type="term" value="P:amino acid biosynthetic process"/>
    <property type="evidence" value="ECO:0007669"/>
    <property type="project" value="UniProtKB-KW"/>
</dbReference>
<evidence type="ECO:0000256" key="5">
    <source>
        <dbReference type="ARBA" id="ARBA00022630"/>
    </source>
</evidence>
<dbReference type="PIRSF" id="PIRSF001456">
    <property type="entry name" value="Chorismate_synth"/>
    <property type="match status" value="1"/>
</dbReference>
<keyword evidence="5 11" id="KW-0285">Flavoprotein</keyword>
<dbReference type="GO" id="GO:0005829">
    <property type="term" value="C:cytosol"/>
    <property type="evidence" value="ECO:0007669"/>
    <property type="project" value="TreeGrafter"/>
</dbReference>
<proteinExistence type="inferred from homology"/>
<feature type="binding site" evidence="11">
    <location>
        <begin position="125"/>
        <end position="127"/>
    </location>
    <ligand>
        <name>FMN</name>
        <dbReference type="ChEBI" id="CHEBI:58210"/>
    </ligand>
</feature>
<evidence type="ECO:0000256" key="2">
    <source>
        <dbReference type="ARBA" id="ARBA00008014"/>
    </source>
</evidence>
<feature type="binding site" evidence="11">
    <location>
        <begin position="305"/>
        <end position="309"/>
    </location>
    <ligand>
        <name>FMN</name>
        <dbReference type="ChEBI" id="CHEBI:58210"/>
    </ligand>
</feature>
<organism evidence="12 13">
    <name type="scientific">Candidatus Acutalibacter pullistercoris</name>
    <dbReference type="NCBI Taxonomy" id="2838418"/>
    <lineage>
        <taxon>Bacteria</taxon>
        <taxon>Bacillati</taxon>
        <taxon>Bacillota</taxon>
        <taxon>Clostridia</taxon>
        <taxon>Eubacteriales</taxon>
        <taxon>Acutalibacteraceae</taxon>
        <taxon>Acutalibacter</taxon>
    </lineage>
</organism>
<dbReference type="NCBIfam" id="NF003793">
    <property type="entry name" value="PRK05382.1"/>
    <property type="match status" value="1"/>
</dbReference>
<evidence type="ECO:0000256" key="4">
    <source>
        <dbReference type="ARBA" id="ARBA00022605"/>
    </source>
</evidence>